<accession>A0AA86PIE6</accession>
<organism evidence="1">
    <name type="scientific">Hexamita inflata</name>
    <dbReference type="NCBI Taxonomy" id="28002"/>
    <lineage>
        <taxon>Eukaryota</taxon>
        <taxon>Metamonada</taxon>
        <taxon>Diplomonadida</taxon>
        <taxon>Hexamitidae</taxon>
        <taxon>Hexamitinae</taxon>
        <taxon>Hexamita</taxon>
    </lineage>
</organism>
<evidence type="ECO:0000313" key="2">
    <source>
        <dbReference type="EMBL" id="CAL6017206.1"/>
    </source>
</evidence>
<name>A0AA86PIE6_9EUKA</name>
<sequence>MSGGSGSSRHKSGWKEGPFRVTLNRRPCFALSGPNDILKFQIQYQYQIYGLCDANCSHLTVDIYISVEQFIYEISVSSARTEFARATQNRASAQEQPVQLMQTLSWQTSYIIVGRPKSEGVRFNTSIKSAVLERQTARTQQVIFCTVAFPNYFAFQSEDLQMSCSAASSKYKVKAYRYLLIPHTLLLCQFLSLSSSAYSGEQLTPAIKRCQTHFRIEDVWQASSFKGNATKIRKLCVYAI</sequence>
<proteinExistence type="predicted"/>
<gene>
    <name evidence="2" type="ORF">HINF_LOCUS25875</name>
    <name evidence="1" type="ORF">HINF_LOCUS27905</name>
</gene>
<comment type="caution">
    <text evidence="1">The sequence shown here is derived from an EMBL/GenBank/DDBJ whole genome shotgun (WGS) entry which is preliminary data.</text>
</comment>
<dbReference type="AlphaFoldDB" id="A0AA86PIE6"/>
<evidence type="ECO:0000313" key="3">
    <source>
        <dbReference type="Proteomes" id="UP001642409"/>
    </source>
</evidence>
<dbReference type="EMBL" id="CATOUU010000675">
    <property type="protein sequence ID" value="CAI9940260.1"/>
    <property type="molecule type" value="Genomic_DNA"/>
</dbReference>
<evidence type="ECO:0000313" key="1">
    <source>
        <dbReference type="EMBL" id="CAI9940260.1"/>
    </source>
</evidence>
<dbReference type="Proteomes" id="UP001642409">
    <property type="component" value="Unassembled WGS sequence"/>
</dbReference>
<keyword evidence="3" id="KW-1185">Reference proteome</keyword>
<protein>
    <submittedName>
        <fullName evidence="2">Hypothetical_protein</fullName>
    </submittedName>
</protein>
<dbReference type="EMBL" id="CAXDID020000078">
    <property type="protein sequence ID" value="CAL6017206.1"/>
    <property type="molecule type" value="Genomic_DNA"/>
</dbReference>
<reference evidence="2 3" key="2">
    <citation type="submission" date="2024-07" db="EMBL/GenBank/DDBJ databases">
        <authorList>
            <person name="Akdeniz Z."/>
        </authorList>
    </citation>
    <scope>NUCLEOTIDE SEQUENCE [LARGE SCALE GENOMIC DNA]</scope>
</reference>
<reference evidence="1" key="1">
    <citation type="submission" date="2023-06" db="EMBL/GenBank/DDBJ databases">
        <authorList>
            <person name="Kurt Z."/>
        </authorList>
    </citation>
    <scope>NUCLEOTIDE SEQUENCE</scope>
</reference>